<evidence type="ECO:0000313" key="1">
    <source>
        <dbReference type="EMBL" id="KAK3344783.1"/>
    </source>
</evidence>
<protein>
    <submittedName>
        <fullName evidence="1">Uncharacterized protein</fullName>
    </submittedName>
</protein>
<comment type="caution">
    <text evidence="1">The sequence shown here is derived from an EMBL/GenBank/DDBJ whole genome shotgun (WGS) entry which is preliminary data.</text>
</comment>
<dbReference type="Proteomes" id="UP001278500">
    <property type="component" value="Unassembled WGS sequence"/>
</dbReference>
<name>A0AAE0MRM7_9PEZI</name>
<dbReference type="GeneID" id="87861737"/>
<organism evidence="1 2">
    <name type="scientific">Neurospora tetraspora</name>
    <dbReference type="NCBI Taxonomy" id="94610"/>
    <lineage>
        <taxon>Eukaryota</taxon>
        <taxon>Fungi</taxon>
        <taxon>Dikarya</taxon>
        <taxon>Ascomycota</taxon>
        <taxon>Pezizomycotina</taxon>
        <taxon>Sordariomycetes</taxon>
        <taxon>Sordariomycetidae</taxon>
        <taxon>Sordariales</taxon>
        <taxon>Sordariaceae</taxon>
        <taxon>Neurospora</taxon>
    </lineage>
</organism>
<dbReference type="RefSeq" id="XP_062681396.1">
    <property type="nucleotide sequence ID" value="XM_062824583.1"/>
</dbReference>
<gene>
    <name evidence="1" type="ORF">B0H65DRAFT_425507</name>
</gene>
<reference evidence="1" key="1">
    <citation type="journal article" date="2023" name="Mol. Phylogenet. Evol.">
        <title>Genome-scale phylogeny and comparative genomics of the fungal order Sordariales.</title>
        <authorList>
            <person name="Hensen N."/>
            <person name="Bonometti L."/>
            <person name="Westerberg I."/>
            <person name="Brannstrom I.O."/>
            <person name="Guillou S."/>
            <person name="Cros-Aarteil S."/>
            <person name="Calhoun S."/>
            <person name="Haridas S."/>
            <person name="Kuo A."/>
            <person name="Mondo S."/>
            <person name="Pangilinan J."/>
            <person name="Riley R."/>
            <person name="LaButti K."/>
            <person name="Andreopoulos B."/>
            <person name="Lipzen A."/>
            <person name="Chen C."/>
            <person name="Yan M."/>
            <person name="Daum C."/>
            <person name="Ng V."/>
            <person name="Clum A."/>
            <person name="Steindorff A."/>
            <person name="Ohm R.A."/>
            <person name="Martin F."/>
            <person name="Silar P."/>
            <person name="Natvig D.O."/>
            <person name="Lalanne C."/>
            <person name="Gautier V."/>
            <person name="Ament-Velasquez S.L."/>
            <person name="Kruys A."/>
            <person name="Hutchinson M.I."/>
            <person name="Powell A.J."/>
            <person name="Barry K."/>
            <person name="Miller A.N."/>
            <person name="Grigoriev I.V."/>
            <person name="Debuchy R."/>
            <person name="Gladieux P."/>
            <person name="Hiltunen Thoren M."/>
            <person name="Johannesson H."/>
        </authorList>
    </citation>
    <scope>NUCLEOTIDE SEQUENCE</scope>
    <source>
        <strain evidence="1">CBS 560.94</strain>
    </source>
</reference>
<dbReference type="EMBL" id="JAUEPP010000004">
    <property type="protein sequence ID" value="KAK3344783.1"/>
    <property type="molecule type" value="Genomic_DNA"/>
</dbReference>
<evidence type="ECO:0000313" key="2">
    <source>
        <dbReference type="Proteomes" id="UP001278500"/>
    </source>
</evidence>
<dbReference type="AlphaFoldDB" id="A0AAE0MRM7"/>
<keyword evidence="2" id="KW-1185">Reference proteome</keyword>
<sequence length="51" mass="5992">RGTAQTILNRNFAVNAEILSSTLFLFRAPFQNAIWYPKIVELCTWHYISYL</sequence>
<proteinExistence type="predicted"/>
<reference evidence="1" key="2">
    <citation type="submission" date="2023-06" db="EMBL/GenBank/DDBJ databases">
        <authorList>
            <consortium name="Lawrence Berkeley National Laboratory"/>
            <person name="Haridas S."/>
            <person name="Hensen N."/>
            <person name="Bonometti L."/>
            <person name="Westerberg I."/>
            <person name="Brannstrom I.O."/>
            <person name="Guillou S."/>
            <person name="Cros-Aarteil S."/>
            <person name="Calhoun S."/>
            <person name="Kuo A."/>
            <person name="Mondo S."/>
            <person name="Pangilinan J."/>
            <person name="Riley R."/>
            <person name="Labutti K."/>
            <person name="Andreopoulos B."/>
            <person name="Lipzen A."/>
            <person name="Chen C."/>
            <person name="Yanf M."/>
            <person name="Daum C."/>
            <person name="Ng V."/>
            <person name="Clum A."/>
            <person name="Steindorff A."/>
            <person name="Ohm R."/>
            <person name="Martin F."/>
            <person name="Silar P."/>
            <person name="Natvig D."/>
            <person name="Lalanne C."/>
            <person name="Gautier V."/>
            <person name="Ament-Velasquez S.L."/>
            <person name="Kruys A."/>
            <person name="Hutchinson M.I."/>
            <person name="Powell A.J."/>
            <person name="Barry K."/>
            <person name="Miller A.N."/>
            <person name="Grigoriev I.V."/>
            <person name="Debuchy R."/>
            <person name="Gladieux P."/>
            <person name="Thoren M.H."/>
            <person name="Johannesson H."/>
        </authorList>
    </citation>
    <scope>NUCLEOTIDE SEQUENCE</scope>
    <source>
        <strain evidence="1">CBS 560.94</strain>
    </source>
</reference>
<accession>A0AAE0MRM7</accession>
<feature type="non-terminal residue" evidence="1">
    <location>
        <position position="1"/>
    </location>
</feature>